<dbReference type="eggNOG" id="ENOG502ZFC1">
    <property type="taxonomic scope" value="Bacteria"/>
</dbReference>
<evidence type="ECO:0000313" key="2">
    <source>
        <dbReference type="Proteomes" id="UP000005387"/>
    </source>
</evidence>
<dbReference type="SUPFAM" id="SSF140500">
    <property type="entry name" value="BAS1536-like"/>
    <property type="match status" value="1"/>
</dbReference>
<dbReference type="Gene3D" id="4.10.280.10">
    <property type="entry name" value="Helix-loop-helix DNA-binding domain"/>
    <property type="match status" value="1"/>
</dbReference>
<accession>E0I8U3</accession>
<dbReference type="GO" id="GO:0043937">
    <property type="term" value="P:regulation of sporulation"/>
    <property type="evidence" value="ECO:0007669"/>
    <property type="project" value="InterPro"/>
</dbReference>
<dbReference type="Proteomes" id="UP000005387">
    <property type="component" value="Unassembled WGS sequence"/>
</dbReference>
<dbReference type="InterPro" id="IPR037208">
    <property type="entry name" value="Spo0E-like_sf"/>
</dbReference>
<dbReference type="InterPro" id="IPR036638">
    <property type="entry name" value="HLH_DNA-bd_sf"/>
</dbReference>
<evidence type="ECO:0000313" key="1">
    <source>
        <dbReference type="EMBL" id="EFM10827.1"/>
    </source>
</evidence>
<gene>
    <name evidence="1" type="ORF">PaecuDRAFT_2074</name>
</gene>
<protein>
    <submittedName>
        <fullName evidence="1">Sporulation stage 0, Spo0E-like regulatory phosphatase</fullName>
    </submittedName>
</protein>
<dbReference type="GO" id="GO:0046983">
    <property type="term" value="F:protein dimerization activity"/>
    <property type="evidence" value="ECO:0007669"/>
    <property type="project" value="InterPro"/>
</dbReference>
<dbReference type="Pfam" id="PF09388">
    <property type="entry name" value="SpoOE-like"/>
    <property type="match status" value="1"/>
</dbReference>
<name>E0I8U3_9BACL</name>
<organism evidence="1 2">
    <name type="scientific">Paenibacillus curdlanolyticus YK9</name>
    <dbReference type="NCBI Taxonomy" id="717606"/>
    <lineage>
        <taxon>Bacteria</taxon>
        <taxon>Bacillati</taxon>
        <taxon>Bacillota</taxon>
        <taxon>Bacilli</taxon>
        <taxon>Bacillales</taxon>
        <taxon>Paenibacillaceae</taxon>
        <taxon>Paenibacillus</taxon>
    </lineage>
</organism>
<sequence length="57" mass="6432">MDKNELLTQLQALRQKLHEMAEARGNLTDPDVLAISEEADRVIIVLQQMQAKKKAST</sequence>
<dbReference type="EMBL" id="AEDD01000005">
    <property type="protein sequence ID" value="EFM10827.1"/>
    <property type="molecule type" value="Genomic_DNA"/>
</dbReference>
<dbReference type="STRING" id="717606.PaecuDRAFT_2074"/>
<reference evidence="1 2" key="1">
    <citation type="submission" date="2010-07" db="EMBL/GenBank/DDBJ databases">
        <title>The draft genome of Paenibacillus curdlanolyticus YK9.</title>
        <authorList>
            <consortium name="US DOE Joint Genome Institute (JGI-PGF)"/>
            <person name="Lucas S."/>
            <person name="Copeland A."/>
            <person name="Lapidus A."/>
            <person name="Cheng J.-F."/>
            <person name="Bruce D."/>
            <person name="Goodwin L."/>
            <person name="Pitluck S."/>
            <person name="Land M.L."/>
            <person name="Hauser L."/>
            <person name="Chang Y.-J."/>
            <person name="Jeffries C."/>
            <person name="Anderson I.J."/>
            <person name="Johnson E."/>
            <person name="Loganathan U."/>
            <person name="Mulhopadhyay B."/>
            <person name="Kyrpides N."/>
            <person name="Woyke T.J."/>
        </authorList>
    </citation>
    <scope>NUCLEOTIDE SEQUENCE [LARGE SCALE GENOMIC DNA]</scope>
    <source>
        <strain evidence="1 2">YK9</strain>
    </source>
</reference>
<keyword evidence="2" id="KW-1185">Reference proteome</keyword>
<dbReference type="AlphaFoldDB" id="E0I8U3"/>
<proteinExistence type="predicted"/>
<dbReference type="OrthoDB" id="2679614at2"/>
<dbReference type="InterPro" id="IPR018540">
    <property type="entry name" value="Spo0E-like"/>
</dbReference>
<dbReference type="RefSeq" id="WP_006038077.1">
    <property type="nucleotide sequence ID" value="NZ_AEDD01000005.1"/>
</dbReference>